<reference evidence="14 15" key="1">
    <citation type="submission" date="2017-08" db="EMBL/GenBank/DDBJ databases">
        <title>Complete genome of Colwellia sp. NB097-1, a psychrophile bacterium ioslated from Bering Sea.</title>
        <authorList>
            <person name="Chen X."/>
        </authorList>
    </citation>
    <scope>NUCLEOTIDE SEQUENCE [LARGE SCALE GENOMIC DNA]</scope>
    <source>
        <strain evidence="14 15">NB097-1</strain>
    </source>
</reference>
<evidence type="ECO:0000256" key="13">
    <source>
        <dbReference type="RuleBase" id="RU003785"/>
    </source>
</evidence>
<evidence type="ECO:0000256" key="9">
    <source>
        <dbReference type="ARBA" id="ARBA00049563"/>
    </source>
</evidence>
<dbReference type="AlphaFoldDB" id="A0A222G8Y8"/>
<evidence type="ECO:0000256" key="5">
    <source>
        <dbReference type="ARBA" id="ARBA00022694"/>
    </source>
</evidence>
<dbReference type="GO" id="GO:0006400">
    <property type="term" value="P:tRNA modification"/>
    <property type="evidence" value="ECO:0007669"/>
    <property type="project" value="TreeGrafter"/>
</dbReference>
<feature type="region of interest" description="Interaction with substrate tRNA" evidence="10">
    <location>
        <begin position="36"/>
        <end position="39"/>
    </location>
</feature>
<dbReference type="Proteomes" id="UP000202259">
    <property type="component" value="Chromosome"/>
</dbReference>
<evidence type="ECO:0000256" key="6">
    <source>
        <dbReference type="ARBA" id="ARBA00022741"/>
    </source>
</evidence>
<keyword evidence="4 10" id="KW-0808">Transferase</keyword>
<dbReference type="EMBL" id="CP020465">
    <property type="protein sequence ID" value="ASP48337.1"/>
    <property type="molecule type" value="Genomic_DNA"/>
</dbReference>
<keyword evidence="8 10" id="KW-0460">Magnesium</keyword>
<feature type="site" description="Interaction with substrate tRNA" evidence="10">
    <location>
        <position position="101"/>
    </location>
</feature>
<dbReference type="InterPro" id="IPR027417">
    <property type="entry name" value="P-loop_NTPase"/>
</dbReference>
<feature type="binding site" evidence="10">
    <location>
        <begin position="11"/>
        <end position="18"/>
    </location>
    <ligand>
        <name>ATP</name>
        <dbReference type="ChEBI" id="CHEBI:30616"/>
    </ligand>
</feature>
<evidence type="ECO:0000256" key="3">
    <source>
        <dbReference type="ARBA" id="ARBA00005842"/>
    </source>
</evidence>
<evidence type="ECO:0000256" key="4">
    <source>
        <dbReference type="ARBA" id="ARBA00022679"/>
    </source>
</evidence>
<evidence type="ECO:0000256" key="8">
    <source>
        <dbReference type="ARBA" id="ARBA00022842"/>
    </source>
</evidence>
<protein>
    <recommendedName>
        <fullName evidence="10">tRNA dimethylallyltransferase</fullName>
        <ecNumber evidence="10">2.5.1.75</ecNumber>
    </recommendedName>
    <alternativeName>
        <fullName evidence="10">Dimethylallyl diphosphate:tRNA dimethylallyltransferase</fullName>
        <shortName evidence="10">DMAPP:tRNA dimethylallyltransferase</shortName>
        <shortName evidence="10">DMATase</shortName>
    </alternativeName>
    <alternativeName>
        <fullName evidence="10">Isopentenyl-diphosphate:tRNA isopentenyltransferase</fullName>
        <shortName evidence="10">IPP transferase</shortName>
        <shortName evidence="10">IPPT</shortName>
        <shortName evidence="10">IPTase</shortName>
    </alternativeName>
</protein>
<dbReference type="PANTHER" id="PTHR11088:SF60">
    <property type="entry name" value="TRNA DIMETHYLALLYLTRANSFERASE"/>
    <property type="match status" value="1"/>
</dbReference>
<organism evidence="14 15">
    <name type="scientific">Cognaticolwellia beringensis</name>
    <dbReference type="NCBI Taxonomy" id="1967665"/>
    <lineage>
        <taxon>Bacteria</taxon>
        <taxon>Pseudomonadati</taxon>
        <taxon>Pseudomonadota</taxon>
        <taxon>Gammaproteobacteria</taxon>
        <taxon>Alteromonadales</taxon>
        <taxon>Colwelliaceae</taxon>
        <taxon>Cognaticolwellia</taxon>
    </lineage>
</organism>
<evidence type="ECO:0000313" key="14">
    <source>
        <dbReference type="EMBL" id="ASP48337.1"/>
    </source>
</evidence>
<dbReference type="GO" id="GO:0005524">
    <property type="term" value="F:ATP binding"/>
    <property type="evidence" value="ECO:0007669"/>
    <property type="project" value="UniProtKB-UniRule"/>
</dbReference>
<gene>
    <name evidence="10" type="primary">miaA</name>
    <name evidence="14" type="ORF">B5D82_11520</name>
</gene>
<comment type="similarity">
    <text evidence="3 10 13">Belongs to the IPP transferase family.</text>
</comment>
<dbReference type="KEGG" id="cber:B5D82_11520"/>
<dbReference type="OrthoDB" id="9776390at2"/>
<comment type="catalytic activity">
    <reaction evidence="9 10 11">
        <text>adenosine(37) in tRNA + dimethylallyl diphosphate = N(6)-dimethylallyladenosine(37) in tRNA + diphosphate</text>
        <dbReference type="Rhea" id="RHEA:26482"/>
        <dbReference type="Rhea" id="RHEA-COMP:10162"/>
        <dbReference type="Rhea" id="RHEA-COMP:10375"/>
        <dbReference type="ChEBI" id="CHEBI:33019"/>
        <dbReference type="ChEBI" id="CHEBI:57623"/>
        <dbReference type="ChEBI" id="CHEBI:74411"/>
        <dbReference type="ChEBI" id="CHEBI:74415"/>
        <dbReference type="EC" id="2.5.1.75"/>
    </reaction>
</comment>
<comment type="caution">
    <text evidence="10">Lacks conserved residue(s) required for the propagation of feature annotation.</text>
</comment>
<comment type="cofactor">
    <cofactor evidence="1 10">
        <name>Mg(2+)</name>
        <dbReference type="ChEBI" id="CHEBI:18420"/>
    </cofactor>
</comment>
<evidence type="ECO:0000256" key="2">
    <source>
        <dbReference type="ARBA" id="ARBA00003213"/>
    </source>
</evidence>
<evidence type="ECO:0000256" key="1">
    <source>
        <dbReference type="ARBA" id="ARBA00001946"/>
    </source>
</evidence>
<proteinExistence type="inferred from homology"/>
<evidence type="ECO:0000256" key="12">
    <source>
        <dbReference type="RuleBase" id="RU003784"/>
    </source>
</evidence>
<comment type="subunit">
    <text evidence="10">Monomer.</text>
</comment>
<dbReference type="HAMAP" id="MF_00185">
    <property type="entry name" value="IPP_trans"/>
    <property type="match status" value="1"/>
</dbReference>
<name>A0A222G8Y8_9GAMM</name>
<evidence type="ECO:0000256" key="10">
    <source>
        <dbReference type="HAMAP-Rule" id="MF_00185"/>
    </source>
</evidence>
<feature type="site" description="Interaction with substrate tRNA" evidence="10">
    <location>
        <position position="124"/>
    </location>
</feature>
<keyword evidence="5 10" id="KW-0819">tRNA processing</keyword>
<comment type="function">
    <text evidence="2 10 12">Catalyzes the transfer of a dimethylallyl group onto the adenine at position 37 in tRNAs that read codons beginning with uridine, leading to the formation of N6-(dimethylallyl)adenosine (i(6)A).</text>
</comment>
<dbReference type="GO" id="GO:0052381">
    <property type="term" value="F:tRNA dimethylallyltransferase activity"/>
    <property type="evidence" value="ECO:0007669"/>
    <property type="project" value="UniProtKB-UniRule"/>
</dbReference>
<dbReference type="EC" id="2.5.1.75" evidence="10"/>
<dbReference type="SUPFAM" id="SSF52540">
    <property type="entry name" value="P-loop containing nucleoside triphosphate hydrolases"/>
    <property type="match status" value="2"/>
</dbReference>
<keyword evidence="6 10" id="KW-0547">Nucleotide-binding</keyword>
<evidence type="ECO:0000313" key="15">
    <source>
        <dbReference type="Proteomes" id="UP000202259"/>
    </source>
</evidence>
<dbReference type="InterPro" id="IPR018022">
    <property type="entry name" value="IPT"/>
</dbReference>
<dbReference type="Pfam" id="PF01715">
    <property type="entry name" value="IPPT"/>
    <property type="match status" value="1"/>
</dbReference>
<dbReference type="Gene3D" id="3.40.50.300">
    <property type="entry name" value="P-loop containing nucleotide triphosphate hydrolases"/>
    <property type="match status" value="1"/>
</dbReference>
<evidence type="ECO:0000256" key="7">
    <source>
        <dbReference type="ARBA" id="ARBA00022840"/>
    </source>
</evidence>
<sequence>MSAFNMLVVLGSTASGKTKLAVELARMLNGEIISADSRQVYRGLDIGSGKDLDEYQEIEHHLIDIVEPGYEYNIFDFQKDVINAYEKISHKNKLAIMAGGSALYVDSILKGYRLIEVPENKALRAILATFSHEQLTEKLMQLKPNLHNTTDLIERDRLIRAIEIAEGEQAAKDSINDFPALKPLIFAIKWPREIIRQRITLRLKQRMEQGLIEEVAQLHAQGVSWETLYFYGLEYRFIAQHLQGQLSKNDCFQKLNAAIHQFSKKQDTWLRRLERNGTKIHWLDGDKNTLVQAMAVIAQLNNQR</sequence>
<dbReference type="RefSeq" id="WP_081151676.1">
    <property type="nucleotide sequence ID" value="NZ_CP020465.1"/>
</dbReference>
<keyword evidence="7 10" id="KW-0067">ATP-binding</keyword>
<dbReference type="NCBIfam" id="TIGR00174">
    <property type="entry name" value="miaA"/>
    <property type="match status" value="1"/>
</dbReference>
<evidence type="ECO:0000256" key="11">
    <source>
        <dbReference type="RuleBase" id="RU003783"/>
    </source>
</evidence>
<dbReference type="PANTHER" id="PTHR11088">
    <property type="entry name" value="TRNA DIMETHYLALLYLTRANSFERASE"/>
    <property type="match status" value="1"/>
</dbReference>
<keyword evidence="15" id="KW-1185">Reference proteome</keyword>
<dbReference type="InterPro" id="IPR039657">
    <property type="entry name" value="Dimethylallyltransferase"/>
</dbReference>
<accession>A0A222G8Y8</accession>
<feature type="binding site" evidence="10">
    <location>
        <begin position="13"/>
        <end position="18"/>
    </location>
    <ligand>
        <name>substrate</name>
    </ligand>
</feature>